<dbReference type="AlphaFoldDB" id="A1WKV1"/>
<evidence type="ECO:0000256" key="9">
    <source>
        <dbReference type="ARBA" id="ARBA00023004"/>
    </source>
</evidence>
<dbReference type="eggNOG" id="COG2009">
    <property type="taxonomic scope" value="Bacteria"/>
</dbReference>
<keyword evidence="8 13" id="KW-1133">Transmembrane helix</keyword>
<dbReference type="GO" id="GO:0009055">
    <property type="term" value="F:electron transfer activity"/>
    <property type="evidence" value="ECO:0007669"/>
    <property type="project" value="InterPro"/>
</dbReference>
<dbReference type="GeneID" id="76461050"/>
<organism evidence="14 15">
    <name type="scientific">Verminephrobacter eiseniae (strain EF01-2)</name>
    <dbReference type="NCBI Taxonomy" id="391735"/>
    <lineage>
        <taxon>Bacteria</taxon>
        <taxon>Pseudomonadati</taxon>
        <taxon>Pseudomonadota</taxon>
        <taxon>Betaproteobacteria</taxon>
        <taxon>Burkholderiales</taxon>
        <taxon>Comamonadaceae</taxon>
        <taxon>Verminephrobacter</taxon>
    </lineage>
</organism>
<comment type="cofactor">
    <cofactor evidence="12">
        <name>heme</name>
        <dbReference type="ChEBI" id="CHEBI:30413"/>
    </cofactor>
    <text evidence="12">The heme is bound between the two transmembrane subunits.</text>
</comment>
<dbReference type="OrthoDB" id="8964564at2"/>
<keyword evidence="10 13" id="KW-0472">Membrane</keyword>
<evidence type="ECO:0000313" key="14">
    <source>
        <dbReference type="EMBL" id="ABM58258.1"/>
    </source>
</evidence>
<evidence type="ECO:0000256" key="13">
    <source>
        <dbReference type="SAM" id="Phobius"/>
    </source>
</evidence>
<dbReference type="InterPro" id="IPR039023">
    <property type="entry name" value="SdhC_prok"/>
</dbReference>
<dbReference type="GO" id="GO:0006099">
    <property type="term" value="P:tricarboxylic acid cycle"/>
    <property type="evidence" value="ECO:0007669"/>
    <property type="project" value="InterPro"/>
</dbReference>
<dbReference type="SUPFAM" id="SSF81343">
    <property type="entry name" value="Fumarate reductase respiratory complex transmembrane subunits"/>
    <property type="match status" value="1"/>
</dbReference>
<reference evidence="15" key="1">
    <citation type="submission" date="2006-12" db="EMBL/GenBank/DDBJ databases">
        <title>Complete sequence of chromosome 1 of Verminephrobacter eiseniae EF01-2.</title>
        <authorList>
            <person name="Copeland A."/>
            <person name="Lucas S."/>
            <person name="Lapidus A."/>
            <person name="Barry K."/>
            <person name="Detter J.C."/>
            <person name="Glavina del Rio T."/>
            <person name="Dalin E."/>
            <person name="Tice H."/>
            <person name="Pitluck S."/>
            <person name="Chertkov O."/>
            <person name="Brettin T."/>
            <person name="Bruce D."/>
            <person name="Han C."/>
            <person name="Tapia R."/>
            <person name="Gilna P."/>
            <person name="Schmutz J."/>
            <person name="Larimer F."/>
            <person name="Land M."/>
            <person name="Hauser L."/>
            <person name="Kyrpides N."/>
            <person name="Kim E."/>
            <person name="Stahl D."/>
            <person name="Richardson P."/>
        </authorList>
    </citation>
    <scope>NUCLEOTIDE SEQUENCE [LARGE SCALE GENOMIC DNA]</scope>
    <source>
        <strain evidence="15">EF01-2</strain>
    </source>
</reference>
<evidence type="ECO:0000256" key="7">
    <source>
        <dbReference type="ARBA" id="ARBA00022723"/>
    </source>
</evidence>
<comment type="subunit">
    <text evidence="11">Part of an enzyme complex containing four subunits: a flavoprotein, an iron-sulfur protein, plus two membrane-anchoring proteins, SdhC and SdhD. The complex can form homotrimers.</text>
</comment>
<comment type="similarity">
    <text evidence="3">Belongs to the cytochrome b560 family.</text>
</comment>
<dbReference type="Pfam" id="PF01127">
    <property type="entry name" value="Sdh_cyt"/>
    <property type="match status" value="1"/>
</dbReference>
<feature type="transmembrane region" description="Helical" evidence="13">
    <location>
        <begin position="95"/>
        <end position="115"/>
    </location>
</feature>
<dbReference type="Gene3D" id="1.20.1300.10">
    <property type="entry name" value="Fumarate reductase/succinate dehydrogenase, transmembrane subunit"/>
    <property type="match status" value="1"/>
</dbReference>
<evidence type="ECO:0000256" key="10">
    <source>
        <dbReference type="ARBA" id="ARBA00023136"/>
    </source>
</evidence>
<dbReference type="InterPro" id="IPR000701">
    <property type="entry name" value="SuccDH_FuR_B_TM-su"/>
</dbReference>
<dbReference type="EMBL" id="CP000542">
    <property type="protein sequence ID" value="ABM58258.1"/>
    <property type="molecule type" value="Genomic_DNA"/>
</dbReference>
<evidence type="ECO:0000256" key="3">
    <source>
        <dbReference type="ARBA" id="ARBA00007244"/>
    </source>
</evidence>
<dbReference type="STRING" id="391735.Veis_2513"/>
<dbReference type="GO" id="GO:0016020">
    <property type="term" value="C:membrane"/>
    <property type="evidence" value="ECO:0007669"/>
    <property type="project" value="UniProtKB-SubCell"/>
</dbReference>
<dbReference type="PIRSF" id="PIRSF000178">
    <property type="entry name" value="SDH_cyt_b560"/>
    <property type="match status" value="1"/>
</dbReference>
<keyword evidence="7 12" id="KW-0479">Metal-binding</keyword>
<sequence length="116" mass="13056">MRSPRNHRAYWAFLGHRISGLALGLFLPAHLYVLGLALEESRRLEQFLKFAELGAVKFGEWGLVILLSVHMCFGLRLLALELLPWSSSRDARLSWITWGAVLSAVVGVVLAVRVMR</sequence>
<name>A1WKV1_VEREI</name>
<dbReference type="RefSeq" id="WP_011810259.1">
    <property type="nucleotide sequence ID" value="NC_008786.1"/>
</dbReference>
<evidence type="ECO:0000256" key="2">
    <source>
        <dbReference type="ARBA" id="ARBA00004370"/>
    </source>
</evidence>
<evidence type="ECO:0000256" key="1">
    <source>
        <dbReference type="ARBA" id="ARBA00004050"/>
    </source>
</evidence>
<evidence type="ECO:0000256" key="5">
    <source>
        <dbReference type="ARBA" id="ARBA00022617"/>
    </source>
</evidence>
<evidence type="ECO:0000256" key="12">
    <source>
        <dbReference type="PIRSR" id="PIRSR000178-1"/>
    </source>
</evidence>
<dbReference type="HOGENOM" id="CLU_167493_0_0_4"/>
<protein>
    <recommendedName>
        <fullName evidence="4">Succinate dehydrogenase cytochrome b556 subunit</fullName>
    </recommendedName>
</protein>
<keyword evidence="5 12" id="KW-0349">Heme</keyword>
<gene>
    <name evidence="14" type="ordered locus">Veis_2513</name>
</gene>
<evidence type="ECO:0000256" key="8">
    <source>
        <dbReference type="ARBA" id="ARBA00022989"/>
    </source>
</evidence>
<comment type="subcellular location">
    <subcellularLocation>
        <location evidence="2">Membrane</location>
    </subcellularLocation>
</comment>
<proteinExistence type="inferred from homology"/>
<feature type="transmembrane region" description="Helical" evidence="13">
    <location>
        <begin position="21"/>
        <end position="38"/>
    </location>
</feature>
<keyword evidence="6 13" id="KW-0812">Transmembrane</keyword>
<accession>A1WKV1</accession>
<dbReference type="GO" id="GO:0046872">
    <property type="term" value="F:metal ion binding"/>
    <property type="evidence" value="ECO:0007669"/>
    <property type="project" value="UniProtKB-KW"/>
</dbReference>
<feature type="transmembrane region" description="Helical" evidence="13">
    <location>
        <begin position="58"/>
        <end position="83"/>
    </location>
</feature>
<dbReference type="NCBIfam" id="TIGR02970">
    <property type="entry name" value="succ_dehyd_cytB"/>
    <property type="match status" value="1"/>
</dbReference>
<dbReference type="Proteomes" id="UP000000374">
    <property type="component" value="Chromosome"/>
</dbReference>
<dbReference type="KEGG" id="vei:Veis_2513"/>
<feature type="binding site" description="axial binding residue" evidence="12">
    <location>
        <position position="70"/>
    </location>
    <ligand>
        <name>heme</name>
        <dbReference type="ChEBI" id="CHEBI:30413"/>
        <note>ligand shared with second transmembrane subunit</note>
    </ligand>
    <ligandPart>
        <name>Fe</name>
        <dbReference type="ChEBI" id="CHEBI:18248"/>
    </ligandPart>
</feature>
<evidence type="ECO:0000313" key="15">
    <source>
        <dbReference type="Proteomes" id="UP000000374"/>
    </source>
</evidence>
<evidence type="ECO:0000256" key="4">
    <source>
        <dbReference type="ARBA" id="ARBA00020076"/>
    </source>
</evidence>
<dbReference type="PANTHER" id="PTHR41910">
    <property type="entry name" value="SUCCINATE DEHYDROGENASE 2 MEMBRANE SUBUNIT SDHC"/>
    <property type="match status" value="1"/>
</dbReference>
<evidence type="ECO:0000256" key="11">
    <source>
        <dbReference type="ARBA" id="ARBA00025912"/>
    </source>
</evidence>
<evidence type="ECO:0000256" key="6">
    <source>
        <dbReference type="ARBA" id="ARBA00022692"/>
    </source>
</evidence>
<dbReference type="InterPro" id="IPR034804">
    <property type="entry name" value="SQR/QFR_C/D"/>
</dbReference>
<dbReference type="InterPro" id="IPR014314">
    <property type="entry name" value="Succ_DH_cytb556"/>
</dbReference>
<keyword evidence="15" id="KW-1185">Reference proteome</keyword>
<dbReference type="PANTHER" id="PTHR41910:SF1">
    <property type="entry name" value="SUCCINATE DEHYDROGENASE HYDROPHOBIC MEMBRANE ANCHOR SUBUNIT"/>
    <property type="match status" value="1"/>
</dbReference>
<comment type="function">
    <text evidence="1">Membrane-anchoring subunit of succinate dehydrogenase (SDH).</text>
</comment>
<keyword evidence="9 12" id="KW-0408">Iron</keyword>